<reference evidence="1 2" key="1">
    <citation type="journal article" date="2016" name="Nat. Commun.">
        <title>Thousands of microbial genomes shed light on interconnected biogeochemical processes in an aquifer system.</title>
        <authorList>
            <person name="Anantharaman K."/>
            <person name="Brown C.T."/>
            <person name="Hug L.A."/>
            <person name="Sharon I."/>
            <person name="Castelle C.J."/>
            <person name="Probst A.J."/>
            <person name="Thomas B.C."/>
            <person name="Singh A."/>
            <person name="Wilkins M.J."/>
            <person name="Karaoz U."/>
            <person name="Brodie E.L."/>
            <person name="Williams K.H."/>
            <person name="Hubbard S.S."/>
            <person name="Banfield J.F."/>
        </authorList>
    </citation>
    <scope>NUCLEOTIDE SEQUENCE [LARGE SCALE GENOMIC DNA]</scope>
</reference>
<comment type="caution">
    <text evidence="1">The sequence shown here is derived from an EMBL/GenBank/DDBJ whole genome shotgun (WGS) entry which is preliminary data.</text>
</comment>
<accession>A0A1F4UWB5</accession>
<evidence type="ECO:0000313" key="1">
    <source>
        <dbReference type="EMBL" id="OGC49196.1"/>
    </source>
</evidence>
<name>A0A1F4UWB5_UNCKA</name>
<evidence type="ECO:0000313" key="2">
    <source>
        <dbReference type="Proteomes" id="UP000177371"/>
    </source>
</evidence>
<proteinExistence type="predicted"/>
<dbReference type="Proteomes" id="UP000177371">
    <property type="component" value="Unassembled WGS sequence"/>
</dbReference>
<dbReference type="STRING" id="1802610.A2W32_01800"/>
<protein>
    <submittedName>
        <fullName evidence="1">Uncharacterized protein</fullName>
    </submittedName>
</protein>
<organism evidence="1 2">
    <name type="scientific">candidate division WWE3 bacterium RBG_16_37_10</name>
    <dbReference type="NCBI Taxonomy" id="1802610"/>
    <lineage>
        <taxon>Bacteria</taxon>
        <taxon>Katanobacteria</taxon>
    </lineage>
</organism>
<gene>
    <name evidence="1" type="ORF">A2W32_01800</name>
</gene>
<dbReference type="EMBL" id="MEUT01000055">
    <property type="protein sequence ID" value="OGC49196.1"/>
    <property type="molecule type" value="Genomic_DNA"/>
</dbReference>
<sequence length="324" mass="36933">MIANSIKFYLVRDYKAGSLQNDFNKIIDYLGSYNDLLSLKKESASKVIIAYNDSPYTATLITGSDPTKKETVQSNQITLTCNQSDNNSVNLVKSIASSIGYRIWNPIINGFCANDPNLVDLTTVQLEAKIYNIFKLKRMVPIYQYRSALVFYALDPKDKSVHLINRHLLQAMLYSKKDISAAKDFNVKVAEDITTFVALSDRGIMPNNFYHTLYKKDKGKVLHVNLSYFDIDKVNSDAYLAPIFFHLDRNKQKFISLGHIRAIDIHEIILKGVSIKKTIDGWVKKFKIEPLIAVKYPADIDFVIEKNGKVVPRFNISVFVDQQK</sequence>
<dbReference type="AlphaFoldDB" id="A0A1F4UWB5"/>